<dbReference type="Proteomes" id="UP000435138">
    <property type="component" value="Unassembled WGS sequence"/>
</dbReference>
<evidence type="ECO:0000313" key="2">
    <source>
        <dbReference type="EMBL" id="MQY46127.1"/>
    </source>
</evidence>
<comment type="caution">
    <text evidence="2">The sequence shown here is derived from an EMBL/GenBank/DDBJ whole genome shotgun (WGS) entry which is preliminary data.</text>
</comment>
<reference evidence="2 3" key="1">
    <citation type="submission" date="2019-11" db="EMBL/GenBank/DDBJ databases">
        <title>Genome analysis of Rhizobacterium cereale a novel genus and species isolated from maize roots in North Spain.</title>
        <authorList>
            <person name="Menendez E."/>
            <person name="Flores-Felix J.D."/>
            <person name="Ramirez-Bahena M.-H."/>
            <person name="Igual J.M."/>
            <person name="Garcia-Fraile P."/>
            <person name="Peix A."/>
            <person name="Velazquez E."/>
        </authorList>
    </citation>
    <scope>NUCLEOTIDE SEQUENCE [LARGE SCALE GENOMIC DNA]</scope>
    <source>
        <strain evidence="2 3">RZME27</strain>
    </source>
</reference>
<feature type="domain" description="DUF6894" evidence="1">
    <location>
        <begin position="3"/>
        <end position="71"/>
    </location>
</feature>
<organism evidence="2 3">
    <name type="scientific">Endobacterium cereale</name>
    <dbReference type="NCBI Taxonomy" id="2663029"/>
    <lineage>
        <taxon>Bacteria</taxon>
        <taxon>Pseudomonadati</taxon>
        <taxon>Pseudomonadota</taxon>
        <taxon>Alphaproteobacteria</taxon>
        <taxon>Hyphomicrobiales</taxon>
        <taxon>Rhizobiaceae</taxon>
        <taxon>Endobacterium</taxon>
    </lineage>
</organism>
<dbReference type="AlphaFoldDB" id="A0A6A8A8A8"/>
<dbReference type="InterPro" id="IPR054189">
    <property type="entry name" value="DUF6894"/>
</dbReference>
<evidence type="ECO:0000259" key="1">
    <source>
        <dbReference type="Pfam" id="PF21834"/>
    </source>
</evidence>
<dbReference type="EMBL" id="WIXI01000039">
    <property type="protein sequence ID" value="MQY46127.1"/>
    <property type="molecule type" value="Genomic_DNA"/>
</dbReference>
<dbReference type="Pfam" id="PF21834">
    <property type="entry name" value="DUF6894"/>
    <property type="match status" value="1"/>
</dbReference>
<protein>
    <recommendedName>
        <fullName evidence="1">DUF6894 domain-containing protein</fullName>
    </recommendedName>
</protein>
<name>A0A6A8A8A8_9HYPH</name>
<keyword evidence="3" id="KW-1185">Reference proteome</keyword>
<gene>
    <name evidence="2" type="ORF">GAO09_08675</name>
</gene>
<proteinExistence type="predicted"/>
<sequence>MMRFFFHVRDGDDYLEDRIGMELVDLLAARKEAVRSAREILAARVLSGEVLNGQIFEIADESGDVVAIITFRSTIAII</sequence>
<evidence type="ECO:0000313" key="3">
    <source>
        <dbReference type="Proteomes" id="UP000435138"/>
    </source>
</evidence>
<accession>A0A6A8A8A8</accession>
<dbReference type="RefSeq" id="WP_153353630.1">
    <property type="nucleotide sequence ID" value="NZ_JAYKOO010000012.1"/>
</dbReference>